<keyword evidence="4" id="KW-1003">Cell membrane</keyword>
<dbReference type="PROSITE" id="PS00211">
    <property type="entry name" value="ABC_TRANSPORTER_1"/>
    <property type="match status" value="1"/>
</dbReference>
<comment type="caution">
    <text evidence="13">The sequence shown here is derived from an EMBL/GenBank/DDBJ whole genome shotgun (WGS) entry which is preliminary data.</text>
</comment>
<dbReference type="InterPro" id="IPR041701">
    <property type="entry name" value="MetN_ABC"/>
</dbReference>
<dbReference type="PROSITE" id="PS50893">
    <property type="entry name" value="ABC_TRANSPORTER_2"/>
    <property type="match status" value="1"/>
</dbReference>
<evidence type="ECO:0000313" key="14">
    <source>
        <dbReference type="Proteomes" id="UP000255236"/>
    </source>
</evidence>
<dbReference type="SMART" id="SM00382">
    <property type="entry name" value="AAA"/>
    <property type="match status" value="1"/>
</dbReference>
<keyword evidence="8" id="KW-0029">Amino-acid transport</keyword>
<evidence type="ECO:0000256" key="6">
    <source>
        <dbReference type="ARBA" id="ARBA00022840"/>
    </source>
</evidence>
<evidence type="ECO:0000256" key="4">
    <source>
        <dbReference type="ARBA" id="ARBA00022475"/>
    </source>
</evidence>
<dbReference type="Proteomes" id="UP000255236">
    <property type="component" value="Unassembled WGS sequence"/>
</dbReference>
<dbReference type="SMART" id="SM00930">
    <property type="entry name" value="NIL"/>
    <property type="match status" value="1"/>
</dbReference>
<dbReference type="CDD" id="cd03258">
    <property type="entry name" value="ABC_MetN_methionine_transporter"/>
    <property type="match status" value="1"/>
</dbReference>
<evidence type="ECO:0000256" key="10">
    <source>
        <dbReference type="ARBA" id="ARBA00049360"/>
    </source>
</evidence>
<dbReference type="InterPro" id="IPR003439">
    <property type="entry name" value="ABC_transporter-like_ATP-bd"/>
</dbReference>
<dbReference type="InterPro" id="IPR027417">
    <property type="entry name" value="P-loop_NTPase"/>
</dbReference>
<dbReference type="PANTHER" id="PTHR43166">
    <property type="entry name" value="AMINO ACID IMPORT ATP-BINDING PROTEIN"/>
    <property type="match status" value="1"/>
</dbReference>
<protein>
    <submittedName>
        <fullName evidence="13">Methionine import ATP-binding protein</fullName>
        <ecNumber evidence="13">3.6.3.-</ecNumber>
    </submittedName>
</protein>
<evidence type="ECO:0000256" key="7">
    <source>
        <dbReference type="ARBA" id="ARBA00022967"/>
    </source>
</evidence>
<dbReference type="Gene3D" id="3.40.50.300">
    <property type="entry name" value="P-loop containing nucleotide triphosphate hydrolases"/>
    <property type="match status" value="1"/>
</dbReference>
<feature type="domain" description="ABC transporter" evidence="12">
    <location>
        <begin position="8"/>
        <end position="249"/>
    </location>
</feature>
<dbReference type="EMBL" id="UHFT01000001">
    <property type="protein sequence ID" value="SUN80739.1"/>
    <property type="molecule type" value="Genomic_DNA"/>
</dbReference>
<dbReference type="SUPFAM" id="SSF55021">
    <property type="entry name" value="ACT-like"/>
    <property type="match status" value="1"/>
</dbReference>
<organism evidence="13 14">
    <name type="scientific">Streptococcus milleri</name>
    <dbReference type="NCBI Taxonomy" id="33040"/>
    <lineage>
        <taxon>Bacteria</taxon>
        <taxon>Bacillati</taxon>
        <taxon>Bacillota</taxon>
        <taxon>Bacilli</taxon>
        <taxon>Lactobacillales</taxon>
        <taxon>Streptococcaceae</taxon>
        <taxon>Streptococcus</taxon>
    </lineage>
</organism>
<evidence type="ECO:0000313" key="13">
    <source>
        <dbReference type="EMBL" id="SUN80739.1"/>
    </source>
</evidence>
<evidence type="ECO:0000256" key="1">
    <source>
        <dbReference type="ARBA" id="ARBA00004202"/>
    </source>
</evidence>
<dbReference type="GO" id="GO:0005886">
    <property type="term" value="C:plasma membrane"/>
    <property type="evidence" value="ECO:0007669"/>
    <property type="project" value="UniProtKB-SubCell"/>
</dbReference>
<dbReference type="InterPro" id="IPR050086">
    <property type="entry name" value="MetN_ABC_transporter-like"/>
</dbReference>
<reference evidence="13" key="1">
    <citation type="submission" date="2018-06" db="EMBL/GenBank/DDBJ databases">
        <authorList>
            <consortium name="Pathogen Informatics"/>
            <person name="Doyle S."/>
        </authorList>
    </citation>
    <scope>NUCLEOTIDE SEQUENCE [LARGE SCALE GENOMIC DNA]</scope>
    <source>
        <strain evidence="13">NCTC11063</strain>
    </source>
</reference>
<dbReference type="GO" id="GO:0006865">
    <property type="term" value="P:amino acid transport"/>
    <property type="evidence" value="ECO:0007669"/>
    <property type="project" value="UniProtKB-KW"/>
</dbReference>
<evidence type="ECO:0000256" key="5">
    <source>
        <dbReference type="ARBA" id="ARBA00022741"/>
    </source>
</evidence>
<dbReference type="InterPro" id="IPR017871">
    <property type="entry name" value="ABC_transporter-like_CS"/>
</dbReference>
<accession>A0A380L522</accession>
<evidence type="ECO:0000256" key="3">
    <source>
        <dbReference type="ARBA" id="ARBA00022448"/>
    </source>
</evidence>
<name>A0A380L522_9STRE</name>
<dbReference type="Pfam" id="PF09383">
    <property type="entry name" value="NIL"/>
    <property type="match status" value="1"/>
</dbReference>
<keyword evidence="14" id="KW-1185">Reference proteome</keyword>
<evidence type="ECO:0000256" key="8">
    <source>
        <dbReference type="ARBA" id="ARBA00022970"/>
    </source>
</evidence>
<dbReference type="GO" id="GO:0016887">
    <property type="term" value="F:ATP hydrolysis activity"/>
    <property type="evidence" value="ECO:0007669"/>
    <property type="project" value="InterPro"/>
</dbReference>
<evidence type="ECO:0000256" key="9">
    <source>
        <dbReference type="ARBA" id="ARBA00023136"/>
    </source>
</evidence>
<keyword evidence="13" id="KW-0378">Hydrolase</keyword>
<dbReference type="AlphaFoldDB" id="A0A380L522"/>
<evidence type="ECO:0000259" key="12">
    <source>
        <dbReference type="PROSITE" id="PS50893"/>
    </source>
</evidence>
<keyword evidence="3" id="KW-0813">Transport</keyword>
<proteinExistence type="inferred from homology"/>
<comment type="function">
    <text evidence="11">Part of the ABC transporter FtsEX involved in cellular division. Has ATPase activity. Essential for cell division and viability.</text>
</comment>
<evidence type="ECO:0000256" key="2">
    <source>
        <dbReference type="ARBA" id="ARBA00005417"/>
    </source>
</evidence>
<dbReference type="GO" id="GO:0005524">
    <property type="term" value="F:ATP binding"/>
    <property type="evidence" value="ECO:0007669"/>
    <property type="project" value="UniProtKB-KW"/>
</dbReference>
<comment type="subcellular location">
    <subcellularLocation>
        <location evidence="1">Cell membrane</location>
        <topology evidence="1">Peripheral membrane protein</topology>
    </subcellularLocation>
</comment>
<dbReference type="PANTHER" id="PTHR43166:SF30">
    <property type="entry name" value="METHIONINE IMPORT ATP-BINDING PROTEIN METN"/>
    <property type="match status" value="1"/>
</dbReference>
<dbReference type="FunFam" id="3.40.50.300:FF:000056">
    <property type="entry name" value="Cell division ATP-binding protein FtsE"/>
    <property type="match status" value="1"/>
</dbReference>
<keyword evidence="7" id="KW-1278">Translocase</keyword>
<gene>
    <name evidence="13" type="primary">metN_2</name>
    <name evidence="13" type="ORF">NCTC11063_01461</name>
</gene>
<dbReference type="InterPro" id="IPR018449">
    <property type="entry name" value="NIL_domain"/>
</dbReference>
<dbReference type="SUPFAM" id="SSF52540">
    <property type="entry name" value="P-loop containing nucleoside triphosphate hydrolases"/>
    <property type="match status" value="1"/>
</dbReference>
<dbReference type="InterPro" id="IPR003593">
    <property type="entry name" value="AAA+_ATPase"/>
</dbReference>
<keyword evidence="5" id="KW-0547">Nucleotide-binding</keyword>
<dbReference type="InterPro" id="IPR045865">
    <property type="entry name" value="ACT-like_dom_sf"/>
</dbReference>
<dbReference type="Gene3D" id="3.30.70.260">
    <property type="match status" value="1"/>
</dbReference>
<dbReference type="Pfam" id="PF00005">
    <property type="entry name" value="ABC_tran"/>
    <property type="match status" value="1"/>
</dbReference>
<comment type="catalytic activity">
    <reaction evidence="10">
        <text>ATP + H2O = ADP + phosphate + H(+)</text>
        <dbReference type="Rhea" id="RHEA:13065"/>
        <dbReference type="ChEBI" id="CHEBI:15377"/>
        <dbReference type="ChEBI" id="CHEBI:15378"/>
        <dbReference type="ChEBI" id="CHEBI:30616"/>
        <dbReference type="ChEBI" id="CHEBI:43474"/>
        <dbReference type="ChEBI" id="CHEBI:456216"/>
    </reaction>
</comment>
<keyword evidence="9" id="KW-0472">Membrane</keyword>
<sequence length="353" mass="38812">MSKEMIQLEHIDVTFQQKKRQIQAVKDVTLHIQEGDIYGIVGYSGAGKSTLVRVINLLQVPTNGKIIVDGDVLFDNKVTLTAEQLRRKRQDIGMIFQHFNLMSQLTAEENVAFALKHSGLSKEEKKEKVHTLLELVGLADRAENYPSQLSGGQKQRVAIARALANDPKILISDESTSALDPKTTKQILTLLQDLNQKLGLTIVLITHEMQIIKDIANCVAVMQDGQLIEEGSVLDIFSNPQQDLTKDFISTATGIDEAMDKIEQQEIVKHLASNSLLVQMKYAGTSTDEPLLNEIYKHHQVTANILYGNIEILGGTPVGELVVVLSGQKENLVAAKTAICEAGVQLTVLKGEA</sequence>
<keyword evidence="6 13" id="KW-0067">ATP-binding</keyword>
<dbReference type="RefSeq" id="WP_115263409.1">
    <property type="nucleotide sequence ID" value="NZ_UHFT01000001.1"/>
</dbReference>
<dbReference type="EC" id="3.6.3.-" evidence="13"/>
<evidence type="ECO:0000256" key="11">
    <source>
        <dbReference type="ARBA" id="ARBA00055994"/>
    </source>
</evidence>
<comment type="similarity">
    <text evidence="2">Belongs to the ABC transporter superfamily.</text>
</comment>